<dbReference type="AlphaFoldDB" id="A0AAV4EHI0"/>
<gene>
    <name evidence="1" type="ORF">ElyMa_001803500</name>
</gene>
<reference evidence="1 2" key="1">
    <citation type="journal article" date="2021" name="Elife">
        <title>Chloroplast acquisition without the gene transfer in kleptoplastic sea slugs, Plakobranchus ocellatus.</title>
        <authorList>
            <person name="Maeda T."/>
            <person name="Takahashi S."/>
            <person name="Yoshida T."/>
            <person name="Shimamura S."/>
            <person name="Takaki Y."/>
            <person name="Nagai Y."/>
            <person name="Toyoda A."/>
            <person name="Suzuki Y."/>
            <person name="Arimoto A."/>
            <person name="Ishii H."/>
            <person name="Satoh N."/>
            <person name="Nishiyama T."/>
            <person name="Hasebe M."/>
            <person name="Maruyama T."/>
            <person name="Minagawa J."/>
            <person name="Obokata J."/>
            <person name="Shigenobu S."/>
        </authorList>
    </citation>
    <scope>NUCLEOTIDE SEQUENCE [LARGE SCALE GENOMIC DNA]</scope>
</reference>
<evidence type="ECO:0000313" key="1">
    <source>
        <dbReference type="EMBL" id="GFR59766.1"/>
    </source>
</evidence>
<dbReference type="EMBL" id="BMAT01003652">
    <property type="protein sequence ID" value="GFR59766.1"/>
    <property type="molecule type" value="Genomic_DNA"/>
</dbReference>
<evidence type="ECO:0000313" key="2">
    <source>
        <dbReference type="Proteomes" id="UP000762676"/>
    </source>
</evidence>
<proteinExistence type="predicted"/>
<keyword evidence="2" id="KW-1185">Reference proteome</keyword>
<comment type="caution">
    <text evidence="1">The sequence shown here is derived from an EMBL/GenBank/DDBJ whole genome shotgun (WGS) entry which is preliminary data.</text>
</comment>
<protein>
    <submittedName>
        <fullName evidence="1">Uncharacterized protein</fullName>
    </submittedName>
</protein>
<accession>A0AAV4EHI0</accession>
<dbReference type="Proteomes" id="UP000762676">
    <property type="component" value="Unassembled WGS sequence"/>
</dbReference>
<name>A0AAV4EHI0_9GAST</name>
<organism evidence="1 2">
    <name type="scientific">Elysia marginata</name>
    <dbReference type="NCBI Taxonomy" id="1093978"/>
    <lineage>
        <taxon>Eukaryota</taxon>
        <taxon>Metazoa</taxon>
        <taxon>Spiralia</taxon>
        <taxon>Lophotrochozoa</taxon>
        <taxon>Mollusca</taxon>
        <taxon>Gastropoda</taxon>
        <taxon>Heterobranchia</taxon>
        <taxon>Euthyneura</taxon>
        <taxon>Panpulmonata</taxon>
        <taxon>Sacoglossa</taxon>
        <taxon>Placobranchoidea</taxon>
        <taxon>Plakobranchidae</taxon>
        <taxon>Elysia</taxon>
    </lineage>
</organism>
<sequence length="343" mass="38355">MMNVSEEGVQQKDVSPKIPLSAWNCMDCDDVAPSWALTSPSGAEYQNSVHYKSFPLKSSVVSGSDGFKRAFTVLKTKRDDYPESESVVQHGFSFGRRSFSQDHTSSLGSGYLRGMWRMGSIEDEDDDAGELYVTDIYRSTGDIPGALLYKTETERRAVSQKIGSIGRAGQNISLGHILGKVGDDSLLIPSCLKLIDTSFVLDVTSPTQTDIKWCPASNASQFRQLVYEVEFCDITSQRCESEGLAWCFVGRVHHPVIRVYRTDSSLLLGRHRLKQTGHDTLYKLRVRALGRVMSRTGPVQMWMGRSQSGHELSHSLAGEWSSDIYLTWVGWDNQKYTKQITSL</sequence>